<gene>
    <name evidence="10" type="ORF">SAMN04489745_3031</name>
</gene>
<dbReference type="EMBL" id="FNSN01000003">
    <property type="protein sequence ID" value="SEC50190.1"/>
    <property type="molecule type" value="Genomic_DNA"/>
</dbReference>
<protein>
    <recommendedName>
        <fullName evidence="4 7">Signal peptidase I</fullName>
        <ecNumber evidence="4 7">3.4.21.89</ecNumber>
    </recommendedName>
</protein>
<sequence>MSTGAAGDDRPESLPTTPGGSEGDAPRAGGGRRRRPLLKSLWFQVLAAVVLVALVQGFLVKVYQVPSGSMENTLNVGDRLLVNRVAYAGSMPQRGDVVVFRKPASWGPQSEHGALRTAVGWFGDLTGIGPGNTDYLVKRVIGVPGDTVACCDAQGKVTVNGTAIDEPYLYQDLPWAAGASACTAAAWTARCFRPVTLGADEYLMLGDHRSNSADSVISCRSATVTPGCARMVSREEIIGRVDWFLFPFSKIGRRP</sequence>
<dbReference type="PROSITE" id="PS00761">
    <property type="entry name" value="SPASE_I_3"/>
    <property type="match status" value="1"/>
</dbReference>
<dbReference type="PANTHER" id="PTHR43390:SF1">
    <property type="entry name" value="CHLOROPLAST PROCESSING PEPTIDASE"/>
    <property type="match status" value="1"/>
</dbReference>
<dbReference type="Gene3D" id="2.10.109.10">
    <property type="entry name" value="Umud Fragment, subunit A"/>
    <property type="match status" value="1"/>
</dbReference>
<dbReference type="Proteomes" id="UP000182652">
    <property type="component" value="Unassembled WGS sequence"/>
</dbReference>
<feature type="domain" description="Peptidase S26" evidence="9">
    <location>
        <begin position="43"/>
        <end position="244"/>
    </location>
</feature>
<evidence type="ECO:0000256" key="7">
    <source>
        <dbReference type="RuleBase" id="RU362042"/>
    </source>
</evidence>
<dbReference type="GO" id="GO:0005886">
    <property type="term" value="C:plasma membrane"/>
    <property type="evidence" value="ECO:0007669"/>
    <property type="project" value="UniProtKB-SubCell"/>
</dbReference>
<dbReference type="GO" id="GO:0004252">
    <property type="term" value="F:serine-type endopeptidase activity"/>
    <property type="evidence" value="ECO:0007669"/>
    <property type="project" value="InterPro"/>
</dbReference>
<dbReference type="InterPro" id="IPR019758">
    <property type="entry name" value="Pept_S26A_signal_pept_1_CS"/>
</dbReference>
<dbReference type="GO" id="GO:0009003">
    <property type="term" value="F:signal peptidase activity"/>
    <property type="evidence" value="ECO:0007669"/>
    <property type="project" value="UniProtKB-EC"/>
</dbReference>
<dbReference type="PRINTS" id="PR00727">
    <property type="entry name" value="LEADERPTASE"/>
</dbReference>
<feature type="transmembrane region" description="Helical" evidence="7">
    <location>
        <begin position="41"/>
        <end position="60"/>
    </location>
</feature>
<evidence type="ECO:0000256" key="8">
    <source>
        <dbReference type="SAM" id="MobiDB-lite"/>
    </source>
</evidence>
<dbReference type="RefSeq" id="WP_082724151.1">
    <property type="nucleotide sequence ID" value="NZ_FNSN01000003.1"/>
</dbReference>
<keyword evidence="5 7" id="KW-0378">Hydrolase</keyword>
<evidence type="ECO:0000256" key="4">
    <source>
        <dbReference type="ARBA" id="ARBA00013208"/>
    </source>
</evidence>
<dbReference type="PANTHER" id="PTHR43390">
    <property type="entry name" value="SIGNAL PEPTIDASE I"/>
    <property type="match status" value="1"/>
</dbReference>
<dbReference type="NCBIfam" id="TIGR02227">
    <property type="entry name" value="sigpep_I_bact"/>
    <property type="match status" value="1"/>
</dbReference>
<organism evidence="10 11">
    <name type="scientific">Arthrobacter woluwensis</name>
    <dbReference type="NCBI Taxonomy" id="156980"/>
    <lineage>
        <taxon>Bacteria</taxon>
        <taxon>Bacillati</taxon>
        <taxon>Actinomycetota</taxon>
        <taxon>Actinomycetes</taxon>
        <taxon>Micrococcales</taxon>
        <taxon>Micrococcaceae</taxon>
        <taxon>Arthrobacter</taxon>
    </lineage>
</organism>
<dbReference type="InterPro" id="IPR036286">
    <property type="entry name" value="LexA/Signal_pep-like_sf"/>
</dbReference>
<feature type="region of interest" description="Disordered" evidence="8">
    <location>
        <begin position="1"/>
        <end position="31"/>
    </location>
</feature>
<evidence type="ECO:0000259" key="9">
    <source>
        <dbReference type="Pfam" id="PF10502"/>
    </source>
</evidence>
<evidence type="ECO:0000256" key="3">
    <source>
        <dbReference type="ARBA" id="ARBA00009370"/>
    </source>
</evidence>
<dbReference type="AlphaFoldDB" id="A0A1H4T1K0"/>
<dbReference type="Pfam" id="PF10502">
    <property type="entry name" value="Peptidase_S26"/>
    <property type="match status" value="1"/>
</dbReference>
<evidence type="ECO:0000256" key="5">
    <source>
        <dbReference type="ARBA" id="ARBA00022801"/>
    </source>
</evidence>
<comment type="catalytic activity">
    <reaction evidence="1 7">
        <text>Cleavage of hydrophobic, N-terminal signal or leader sequences from secreted and periplasmic proteins.</text>
        <dbReference type="EC" id="3.4.21.89"/>
    </reaction>
</comment>
<evidence type="ECO:0000313" key="11">
    <source>
        <dbReference type="Proteomes" id="UP000182652"/>
    </source>
</evidence>
<comment type="similarity">
    <text evidence="3 7">Belongs to the peptidase S26 family.</text>
</comment>
<dbReference type="SUPFAM" id="SSF51306">
    <property type="entry name" value="LexA/Signal peptidase"/>
    <property type="match status" value="1"/>
</dbReference>
<comment type="subcellular location">
    <subcellularLocation>
        <location evidence="2">Cell membrane</location>
        <topology evidence="2">Single-pass type II membrane protein</topology>
    </subcellularLocation>
    <subcellularLocation>
        <location evidence="7">Membrane</location>
        <topology evidence="7">Single-pass type II membrane protein</topology>
    </subcellularLocation>
</comment>
<evidence type="ECO:0000256" key="6">
    <source>
        <dbReference type="PIRSR" id="PIRSR600223-1"/>
    </source>
</evidence>
<keyword evidence="11" id="KW-1185">Reference proteome</keyword>
<accession>A0A1H4T1K0</accession>
<feature type="active site" evidence="6">
    <location>
        <position position="69"/>
    </location>
</feature>
<dbReference type="InterPro" id="IPR019533">
    <property type="entry name" value="Peptidase_S26"/>
</dbReference>
<evidence type="ECO:0000313" key="10">
    <source>
        <dbReference type="EMBL" id="SEC50190.1"/>
    </source>
</evidence>
<keyword evidence="7" id="KW-1133">Transmembrane helix</keyword>
<keyword evidence="7" id="KW-0812">Transmembrane</keyword>
<dbReference type="EC" id="3.4.21.89" evidence="4 7"/>
<keyword evidence="7" id="KW-0472">Membrane</keyword>
<dbReference type="GO" id="GO:0006465">
    <property type="term" value="P:signal peptide processing"/>
    <property type="evidence" value="ECO:0007669"/>
    <property type="project" value="InterPro"/>
</dbReference>
<feature type="active site" evidence="6">
    <location>
        <position position="138"/>
    </location>
</feature>
<reference evidence="10 11" key="1">
    <citation type="submission" date="2016-10" db="EMBL/GenBank/DDBJ databases">
        <authorList>
            <person name="de Groot N.N."/>
        </authorList>
    </citation>
    <scope>NUCLEOTIDE SEQUENCE [LARGE SCALE GENOMIC DNA]</scope>
    <source>
        <strain evidence="10 11">DSM 10495</strain>
    </source>
</reference>
<name>A0A1H4T1K0_9MICC</name>
<dbReference type="CDD" id="cd06530">
    <property type="entry name" value="S26_SPase_I"/>
    <property type="match status" value="1"/>
</dbReference>
<dbReference type="InterPro" id="IPR000223">
    <property type="entry name" value="Pept_S26A_signal_pept_1"/>
</dbReference>
<keyword evidence="7" id="KW-0645">Protease</keyword>
<proteinExistence type="inferred from homology"/>
<dbReference type="STRING" id="156980.SAMN04489745_3031"/>
<evidence type="ECO:0000256" key="2">
    <source>
        <dbReference type="ARBA" id="ARBA00004401"/>
    </source>
</evidence>
<evidence type="ECO:0000256" key="1">
    <source>
        <dbReference type="ARBA" id="ARBA00000677"/>
    </source>
</evidence>